<keyword evidence="2" id="KW-1003">Cell membrane</keyword>
<keyword evidence="3 6" id="KW-0812">Transmembrane</keyword>
<dbReference type="Pfam" id="PF02361">
    <property type="entry name" value="CbiQ"/>
    <property type="match status" value="1"/>
</dbReference>
<dbReference type="InterPro" id="IPR012809">
    <property type="entry name" value="ECF_CbiQ"/>
</dbReference>
<dbReference type="PANTHER" id="PTHR34857:SF2">
    <property type="entry name" value="SLL0384 PROTEIN"/>
    <property type="match status" value="1"/>
</dbReference>
<feature type="transmembrane region" description="Helical" evidence="6">
    <location>
        <begin position="44"/>
        <end position="62"/>
    </location>
</feature>
<proteinExistence type="predicted"/>
<name>A0ABW4VYZ9_9BACI</name>
<dbReference type="RefSeq" id="WP_377555253.1">
    <property type="nucleotide sequence ID" value="NZ_JBHUHQ010000009.1"/>
</dbReference>
<evidence type="ECO:0000256" key="4">
    <source>
        <dbReference type="ARBA" id="ARBA00022989"/>
    </source>
</evidence>
<evidence type="ECO:0000256" key="6">
    <source>
        <dbReference type="SAM" id="Phobius"/>
    </source>
</evidence>
<dbReference type="CDD" id="cd16914">
    <property type="entry name" value="EcfT"/>
    <property type="match status" value="1"/>
</dbReference>
<evidence type="ECO:0000256" key="2">
    <source>
        <dbReference type="ARBA" id="ARBA00022475"/>
    </source>
</evidence>
<protein>
    <submittedName>
        <fullName evidence="7">Cobalt ECF transporter T component CbiQ</fullName>
    </submittedName>
</protein>
<dbReference type="Proteomes" id="UP001597383">
    <property type="component" value="Unassembled WGS sequence"/>
</dbReference>
<feature type="transmembrane region" description="Helical" evidence="6">
    <location>
        <begin position="21"/>
        <end position="38"/>
    </location>
</feature>
<feature type="transmembrane region" description="Helical" evidence="6">
    <location>
        <begin position="93"/>
        <end position="113"/>
    </location>
</feature>
<keyword evidence="4 6" id="KW-1133">Transmembrane helix</keyword>
<gene>
    <name evidence="7" type="primary">cbiQ</name>
    <name evidence="7" type="ORF">ACFSJF_04465</name>
</gene>
<evidence type="ECO:0000313" key="8">
    <source>
        <dbReference type="Proteomes" id="UP001597383"/>
    </source>
</evidence>
<dbReference type="InterPro" id="IPR051611">
    <property type="entry name" value="ECF_transporter_component"/>
</dbReference>
<evidence type="ECO:0000256" key="1">
    <source>
        <dbReference type="ARBA" id="ARBA00004651"/>
    </source>
</evidence>
<dbReference type="NCBIfam" id="TIGR02454">
    <property type="entry name" value="ECF_T_CbiQ"/>
    <property type="match status" value="1"/>
</dbReference>
<keyword evidence="8" id="KW-1185">Reference proteome</keyword>
<sequence>MDNIAKDKQGTIQNWANSWESRAKLIAAICYIFGVISLESPHTLFIAYTLALFLFLLIRISFFLLLKRYLIITPFLLLMTIPLLWQYSVENAIFSIIIIMKAYISMTVITIVLETQSLDDLINGLAGLKLPPILITILILSYRYVFLFLDDIERMITATKSRFFHGGIRINSLKVYGHLIASLLFKAIQRSEKMHEAMVSRGFTGSLTFQNTNTPKLSDIFKSCFAISIIIFLIVLEKCFII</sequence>
<evidence type="ECO:0000313" key="7">
    <source>
        <dbReference type="EMBL" id="MFD2043527.1"/>
    </source>
</evidence>
<organism evidence="7 8">
    <name type="scientific">Ornithinibacillus salinisoli</name>
    <dbReference type="NCBI Taxonomy" id="1848459"/>
    <lineage>
        <taxon>Bacteria</taxon>
        <taxon>Bacillati</taxon>
        <taxon>Bacillota</taxon>
        <taxon>Bacilli</taxon>
        <taxon>Bacillales</taxon>
        <taxon>Bacillaceae</taxon>
        <taxon>Ornithinibacillus</taxon>
    </lineage>
</organism>
<evidence type="ECO:0000256" key="3">
    <source>
        <dbReference type="ARBA" id="ARBA00022692"/>
    </source>
</evidence>
<feature type="transmembrane region" description="Helical" evidence="6">
    <location>
        <begin position="220"/>
        <end position="241"/>
    </location>
</feature>
<accession>A0ABW4VYZ9</accession>
<keyword evidence="5 6" id="KW-0472">Membrane</keyword>
<evidence type="ECO:0000256" key="5">
    <source>
        <dbReference type="ARBA" id="ARBA00023136"/>
    </source>
</evidence>
<dbReference type="InterPro" id="IPR003339">
    <property type="entry name" value="ABC/ECF_trnsptr_transmembrane"/>
</dbReference>
<feature type="transmembrane region" description="Helical" evidence="6">
    <location>
        <begin position="125"/>
        <end position="145"/>
    </location>
</feature>
<dbReference type="EMBL" id="JBHUHQ010000009">
    <property type="protein sequence ID" value="MFD2043527.1"/>
    <property type="molecule type" value="Genomic_DNA"/>
</dbReference>
<comment type="subcellular location">
    <subcellularLocation>
        <location evidence="1">Cell membrane</location>
        <topology evidence="1">Multi-pass membrane protein</topology>
    </subcellularLocation>
</comment>
<dbReference type="PANTHER" id="PTHR34857">
    <property type="entry name" value="SLL0384 PROTEIN"/>
    <property type="match status" value="1"/>
</dbReference>
<reference evidence="8" key="1">
    <citation type="journal article" date="2019" name="Int. J. Syst. Evol. Microbiol.">
        <title>The Global Catalogue of Microorganisms (GCM) 10K type strain sequencing project: providing services to taxonomists for standard genome sequencing and annotation.</title>
        <authorList>
            <consortium name="The Broad Institute Genomics Platform"/>
            <consortium name="The Broad Institute Genome Sequencing Center for Infectious Disease"/>
            <person name="Wu L."/>
            <person name="Ma J."/>
        </authorList>
    </citation>
    <scope>NUCLEOTIDE SEQUENCE [LARGE SCALE GENOMIC DNA]</scope>
    <source>
        <strain evidence="8">R28</strain>
    </source>
</reference>
<comment type="caution">
    <text evidence="7">The sequence shown here is derived from an EMBL/GenBank/DDBJ whole genome shotgun (WGS) entry which is preliminary data.</text>
</comment>
<feature type="transmembrane region" description="Helical" evidence="6">
    <location>
        <begin position="69"/>
        <end position="87"/>
    </location>
</feature>